<name>A0A401YKR1_9ACTN</name>
<dbReference type="SUPFAM" id="SSF53822">
    <property type="entry name" value="Periplasmic binding protein-like I"/>
    <property type="match status" value="1"/>
</dbReference>
<dbReference type="CDD" id="cd06267">
    <property type="entry name" value="PBP1_LacI_sugar_binding-like"/>
    <property type="match status" value="1"/>
</dbReference>
<keyword evidence="1" id="KW-0805">Transcription regulation</keyword>
<accession>A0A401YKR1</accession>
<reference evidence="5 6" key="1">
    <citation type="submission" date="2018-12" db="EMBL/GenBank/DDBJ databases">
        <title>Draft genome sequence of Embleya hyalina NBRC 13850T.</title>
        <authorList>
            <person name="Komaki H."/>
            <person name="Hosoyama A."/>
            <person name="Kimura A."/>
            <person name="Ichikawa N."/>
            <person name="Tamura T."/>
        </authorList>
    </citation>
    <scope>NUCLEOTIDE SEQUENCE [LARGE SCALE GENOMIC DNA]</scope>
    <source>
        <strain evidence="5 6">NBRC 13850</strain>
    </source>
</reference>
<dbReference type="Gene3D" id="3.40.50.2300">
    <property type="match status" value="2"/>
</dbReference>
<sequence length="359" mass="38356">MTTSPRGGGKRPAPVPRVRLVDVAREAGLSKTTVSAALNGTGRLSDAVRLHARETARRLGYRPNASARLLRAGHARLIGYAVREYVDTPWSYMESPYFAQLTSASAQAALAHGYALVLLPTHSARDEWADLPLDAAVMADPLVGDPLVEDFLAARIPVVSDRRVEGRPGAHWVDVDHETAIRGVLDHLEAGGARRIGLVGAHSTSLFYEAGLTAYQAWCRERGFPPLVGLAPHPSTQATRAAIDLLLASPDRPDALFILIEDSPLSILDAIRAHGLRVPEDLLLACVSDDPMAGRTDPPITTLSLRPSEIATVGMELLINALESGDRTPTGRLVETRLEVRGTSRRGGGAEASGPPRTG</sequence>
<evidence type="ECO:0000313" key="5">
    <source>
        <dbReference type="EMBL" id="GCD95188.1"/>
    </source>
</evidence>
<dbReference type="Proteomes" id="UP000286931">
    <property type="component" value="Unassembled WGS sequence"/>
</dbReference>
<dbReference type="InterPro" id="IPR010982">
    <property type="entry name" value="Lambda_DNA-bd_dom_sf"/>
</dbReference>
<dbReference type="InterPro" id="IPR000843">
    <property type="entry name" value="HTH_LacI"/>
</dbReference>
<protein>
    <submittedName>
        <fullName evidence="5">LacI family transcriptional regulator</fullName>
    </submittedName>
</protein>
<evidence type="ECO:0000256" key="2">
    <source>
        <dbReference type="ARBA" id="ARBA00023125"/>
    </source>
</evidence>
<keyword evidence="3" id="KW-0804">Transcription</keyword>
<feature type="domain" description="HTH lacI-type" evidence="4">
    <location>
        <begin position="18"/>
        <end position="72"/>
    </location>
</feature>
<dbReference type="AlphaFoldDB" id="A0A401YKR1"/>
<comment type="caution">
    <text evidence="5">The sequence shown here is derived from an EMBL/GenBank/DDBJ whole genome shotgun (WGS) entry which is preliminary data.</text>
</comment>
<dbReference type="PANTHER" id="PTHR30146">
    <property type="entry name" value="LACI-RELATED TRANSCRIPTIONAL REPRESSOR"/>
    <property type="match status" value="1"/>
</dbReference>
<dbReference type="CDD" id="cd01392">
    <property type="entry name" value="HTH_LacI"/>
    <property type="match status" value="1"/>
</dbReference>
<dbReference type="RefSeq" id="WP_126637330.1">
    <property type="nucleotide sequence ID" value="NZ_BIFH01000017.1"/>
</dbReference>
<evidence type="ECO:0000256" key="3">
    <source>
        <dbReference type="ARBA" id="ARBA00023163"/>
    </source>
</evidence>
<evidence type="ECO:0000256" key="1">
    <source>
        <dbReference type="ARBA" id="ARBA00023015"/>
    </source>
</evidence>
<evidence type="ECO:0000313" key="6">
    <source>
        <dbReference type="Proteomes" id="UP000286931"/>
    </source>
</evidence>
<dbReference type="InterPro" id="IPR028082">
    <property type="entry name" value="Peripla_BP_I"/>
</dbReference>
<dbReference type="Pfam" id="PF13377">
    <property type="entry name" value="Peripla_BP_3"/>
    <property type="match status" value="1"/>
</dbReference>
<dbReference type="Pfam" id="PF00356">
    <property type="entry name" value="LacI"/>
    <property type="match status" value="1"/>
</dbReference>
<dbReference type="InterPro" id="IPR046335">
    <property type="entry name" value="LacI/GalR-like_sensor"/>
</dbReference>
<dbReference type="SMART" id="SM00354">
    <property type="entry name" value="HTH_LACI"/>
    <property type="match status" value="1"/>
</dbReference>
<dbReference type="Gene3D" id="1.10.260.40">
    <property type="entry name" value="lambda repressor-like DNA-binding domains"/>
    <property type="match status" value="1"/>
</dbReference>
<organism evidence="5 6">
    <name type="scientific">Embleya hyalina</name>
    <dbReference type="NCBI Taxonomy" id="516124"/>
    <lineage>
        <taxon>Bacteria</taxon>
        <taxon>Bacillati</taxon>
        <taxon>Actinomycetota</taxon>
        <taxon>Actinomycetes</taxon>
        <taxon>Kitasatosporales</taxon>
        <taxon>Streptomycetaceae</taxon>
        <taxon>Embleya</taxon>
    </lineage>
</organism>
<gene>
    <name evidence="5" type="ORF">EHYA_02858</name>
</gene>
<keyword evidence="2" id="KW-0238">DNA-binding</keyword>
<evidence type="ECO:0000259" key="4">
    <source>
        <dbReference type="PROSITE" id="PS50932"/>
    </source>
</evidence>
<dbReference type="PROSITE" id="PS50932">
    <property type="entry name" value="HTH_LACI_2"/>
    <property type="match status" value="1"/>
</dbReference>
<dbReference type="OrthoDB" id="3602807at2"/>
<dbReference type="SUPFAM" id="SSF47413">
    <property type="entry name" value="lambda repressor-like DNA-binding domains"/>
    <property type="match status" value="1"/>
</dbReference>
<dbReference type="GO" id="GO:0003700">
    <property type="term" value="F:DNA-binding transcription factor activity"/>
    <property type="evidence" value="ECO:0007669"/>
    <property type="project" value="TreeGrafter"/>
</dbReference>
<dbReference type="PANTHER" id="PTHR30146:SF153">
    <property type="entry name" value="LACTOSE OPERON REPRESSOR"/>
    <property type="match status" value="1"/>
</dbReference>
<dbReference type="GO" id="GO:0000976">
    <property type="term" value="F:transcription cis-regulatory region binding"/>
    <property type="evidence" value="ECO:0007669"/>
    <property type="project" value="TreeGrafter"/>
</dbReference>
<proteinExistence type="predicted"/>
<keyword evidence="6" id="KW-1185">Reference proteome</keyword>
<dbReference type="EMBL" id="BIFH01000017">
    <property type="protein sequence ID" value="GCD95188.1"/>
    <property type="molecule type" value="Genomic_DNA"/>
</dbReference>